<proteinExistence type="predicted"/>
<reference evidence="1 2" key="1">
    <citation type="submission" date="2023-03" db="EMBL/GenBank/DDBJ databases">
        <title>High recombination rates correlate with genetic variation in Cardiocondyla obscurior ants.</title>
        <authorList>
            <person name="Errbii M."/>
        </authorList>
    </citation>
    <scope>NUCLEOTIDE SEQUENCE [LARGE SCALE GENOMIC DNA]</scope>
    <source>
        <strain evidence="1">Alpha-2009</strain>
        <tissue evidence="1">Whole body</tissue>
    </source>
</reference>
<name>A0AAW2GME6_9HYME</name>
<evidence type="ECO:0000313" key="2">
    <source>
        <dbReference type="Proteomes" id="UP001430953"/>
    </source>
</evidence>
<dbReference type="Proteomes" id="UP001430953">
    <property type="component" value="Unassembled WGS sequence"/>
</dbReference>
<organism evidence="1 2">
    <name type="scientific">Cardiocondyla obscurior</name>
    <dbReference type="NCBI Taxonomy" id="286306"/>
    <lineage>
        <taxon>Eukaryota</taxon>
        <taxon>Metazoa</taxon>
        <taxon>Ecdysozoa</taxon>
        <taxon>Arthropoda</taxon>
        <taxon>Hexapoda</taxon>
        <taxon>Insecta</taxon>
        <taxon>Pterygota</taxon>
        <taxon>Neoptera</taxon>
        <taxon>Endopterygota</taxon>
        <taxon>Hymenoptera</taxon>
        <taxon>Apocrita</taxon>
        <taxon>Aculeata</taxon>
        <taxon>Formicoidea</taxon>
        <taxon>Formicidae</taxon>
        <taxon>Myrmicinae</taxon>
        <taxon>Cardiocondyla</taxon>
    </lineage>
</organism>
<protein>
    <recommendedName>
        <fullName evidence="3">Ribosomal protein S13</fullName>
    </recommendedName>
</protein>
<evidence type="ECO:0000313" key="1">
    <source>
        <dbReference type="EMBL" id="KAL0127860.1"/>
    </source>
</evidence>
<dbReference type="EMBL" id="JADYXP020000003">
    <property type="protein sequence ID" value="KAL0127860.1"/>
    <property type="molecule type" value="Genomic_DNA"/>
</dbReference>
<keyword evidence="2" id="KW-1185">Reference proteome</keyword>
<sequence>MFLRRHVKTLINLIISHFIENISSIAKINKRFTPSVMYICLTYTRGTSAVAANHRDRNPQPRGYPFPRNHRLHVKPDAMRAILLDKRTIRHTRRSLKTLFNRYHLPGTSIKATKKEKKKKKTELNGCLVQLEKCIQPSSINHARYSIRKKKKKRKRRAGEKRVM</sequence>
<evidence type="ECO:0008006" key="3">
    <source>
        <dbReference type="Google" id="ProtNLM"/>
    </source>
</evidence>
<dbReference type="AlphaFoldDB" id="A0AAW2GME6"/>
<gene>
    <name evidence="1" type="ORF">PUN28_003242</name>
</gene>
<comment type="caution">
    <text evidence="1">The sequence shown here is derived from an EMBL/GenBank/DDBJ whole genome shotgun (WGS) entry which is preliminary data.</text>
</comment>
<accession>A0AAW2GME6</accession>